<dbReference type="AlphaFoldDB" id="A0A833WAX5"/>
<accession>A0A833WAX5</accession>
<reference evidence="1" key="1">
    <citation type="submission" date="2020-04" db="EMBL/GenBank/DDBJ databases">
        <title>Hybrid Assembly of Korean Phytophthora infestans isolates.</title>
        <authorList>
            <person name="Prokchorchik M."/>
            <person name="Lee Y."/>
            <person name="Seo J."/>
            <person name="Cho J.-H."/>
            <person name="Park Y.-E."/>
            <person name="Jang D.-C."/>
            <person name="Im J.-S."/>
            <person name="Choi J.-G."/>
            <person name="Park H.-J."/>
            <person name="Lee G.-B."/>
            <person name="Lee Y.-G."/>
            <person name="Hong S.-Y."/>
            <person name="Cho K."/>
            <person name="Sohn K.H."/>
        </authorList>
    </citation>
    <scope>NUCLEOTIDE SEQUENCE</scope>
    <source>
        <strain evidence="1">KR_1_A1</strain>
    </source>
</reference>
<comment type="caution">
    <text evidence="1">The sequence shown here is derived from an EMBL/GenBank/DDBJ whole genome shotgun (WGS) entry which is preliminary data.</text>
</comment>
<keyword evidence="2" id="KW-1185">Reference proteome</keyword>
<dbReference type="EMBL" id="WSZM01000289">
    <property type="protein sequence ID" value="KAF4035913.1"/>
    <property type="molecule type" value="Genomic_DNA"/>
</dbReference>
<protein>
    <submittedName>
        <fullName evidence="1">Uncharacterized protein</fullName>
    </submittedName>
</protein>
<name>A0A833WAX5_PHYIN</name>
<evidence type="ECO:0000313" key="1">
    <source>
        <dbReference type="EMBL" id="KAF4035913.1"/>
    </source>
</evidence>
<sequence>MARDDSDMHERRLSLKSIKEALSGEATHESAGQLLNQFKQFVNASQLPPGKPITDACEFTRVFAWDLLRKCDAKVTAYQRNRRGLAEQNIAIEVVGVGIFMPCTLSIMKQWHRPLTAVKTVERVLHWISSVDVSLLCDTSFHVETDPNLPATLKSMPLLSEQINVLDFAAKGSLEDTTMWTAMQKIIRNGQYGSDDQPNYCEHHQK</sequence>
<proteinExistence type="predicted"/>
<evidence type="ECO:0000313" key="2">
    <source>
        <dbReference type="Proteomes" id="UP000602510"/>
    </source>
</evidence>
<gene>
    <name evidence="1" type="ORF">GN244_ATG12056</name>
</gene>
<organism evidence="1 2">
    <name type="scientific">Phytophthora infestans</name>
    <name type="common">Potato late blight agent</name>
    <name type="synonym">Botrytis infestans</name>
    <dbReference type="NCBI Taxonomy" id="4787"/>
    <lineage>
        <taxon>Eukaryota</taxon>
        <taxon>Sar</taxon>
        <taxon>Stramenopiles</taxon>
        <taxon>Oomycota</taxon>
        <taxon>Peronosporomycetes</taxon>
        <taxon>Peronosporales</taxon>
        <taxon>Peronosporaceae</taxon>
        <taxon>Phytophthora</taxon>
    </lineage>
</organism>
<dbReference type="Proteomes" id="UP000602510">
    <property type="component" value="Unassembled WGS sequence"/>
</dbReference>